<dbReference type="Proteomes" id="UP000614811">
    <property type="component" value="Unassembled WGS sequence"/>
</dbReference>
<dbReference type="HAMAP" id="MF_00378">
    <property type="entry name" value="Exonuc_7_L"/>
    <property type="match status" value="1"/>
</dbReference>
<evidence type="ECO:0000256" key="6">
    <source>
        <dbReference type="RuleBase" id="RU004355"/>
    </source>
</evidence>
<dbReference type="InterPro" id="IPR020579">
    <property type="entry name" value="Exonuc_VII_lsu_C"/>
</dbReference>
<dbReference type="GO" id="GO:0005737">
    <property type="term" value="C:cytoplasm"/>
    <property type="evidence" value="ECO:0007669"/>
    <property type="project" value="UniProtKB-SubCell"/>
</dbReference>
<evidence type="ECO:0000313" key="10">
    <source>
        <dbReference type="Proteomes" id="UP000614811"/>
    </source>
</evidence>
<comment type="similarity">
    <text evidence="5 6">Belongs to the XseA family.</text>
</comment>
<accession>A0A918VM00</accession>
<dbReference type="InterPro" id="IPR025824">
    <property type="entry name" value="OB-fold_nuc-bd_dom"/>
</dbReference>
<comment type="catalytic activity">
    <reaction evidence="5 6">
        <text>Exonucleolytic cleavage in either 5'- to 3'- or 3'- to 5'-direction to yield nucleoside 5'-phosphates.</text>
        <dbReference type="EC" id="3.1.11.6"/>
    </reaction>
</comment>
<gene>
    <name evidence="5 9" type="primary">xseA</name>
    <name evidence="9" type="ORF">GCM10008090_19000</name>
</gene>
<evidence type="ECO:0000256" key="5">
    <source>
        <dbReference type="HAMAP-Rule" id="MF_00378"/>
    </source>
</evidence>
<dbReference type="NCBIfam" id="TIGR00237">
    <property type="entry name" value="xseA"/>
    <property type="match status" value="1"/>
</dbReference>
<proteinExistence type="inferred from homology"/>
<dbReference type="PANTHER" id="PTHR30008:SF0">
    <property type="entry name" value="EXODEOXYRIBONUCLEASE 7 LARGE SUBUNIT"/>
    <property type="match status" value="1"/>
</dbReference>
<keyword evidence="2 5" id="KW-0540">Nuclease</keyword>
<evidence type="ECO:0000256" key="3">
    <source>
        <dbReference type="ARBA" id="ARBA00022801"/>
    </source>
</evidence>
<dbReference type="GO" id="GO:0008855">
    <property type="term" value="F:exodeoxyribonuclease VII activity"/>
    <property type="evidence" value="ECO:0007669"/>
    <property type="project" value="UniProtKB-UniRule"/>
</dbReference>
<keyword evidence="1 5" id="KW-0963">Cytoplasm</keyword>
<comment type="function">
    <text evidence="5">Bidirectionally degrades single-stranded DNA into large acid-insoluble oligonucleotides, which are then degraded further into small acid-soluble oligonucleotides.</text>
</comment>
<dbReference type="Pfam" id="PF02601">
    <property type="entry name" value="Exonuc_VII_L"/>
    <property type="match status" value="1"/>
</dbReference>
<dbReference type="PANTHER" id="PTHR30008">
    <property type="entry name" value="EXODEOXYRIBONUCLEASE 7 LARGE SUBUNIT"/>
    <property type="match status" value="1"/>
</dbReference>
<evidence type="ECO:0000256" key="2">
    <source>
        <dbReference type="ARBA" id="ARBA00022722"/>
    </source>
</evidence>
<sequence>MHINGQIRKPNSFPRSMNQNPTIFKVSELADEMRRLMEASYPEIWIEGELSSLSSPASGHLYFSLKDERSQLRCAMFKGRASVNRYRPKVGDLVRVRAKISVYTARGDLQCIVQYIEEAGEGILQRRYEELKQKLNAEGLFSQAHKQAVPKFAQCIGLVTSSSGAAVRDILTTLQRRCPGIPVIIYPSLVQGDTAAASIVAAINAAVAHQHCDVLIVSRGGGSLEDLWSFNDEQVARAIYNCPIPVVSGVGHEVDVTIADLVADLRAPTPTAAAELLSPDTTQLQTQLNALGQRLPLSIKRQFQRRAQNVDMTGRQLVHPRQQLSNKFERLGKLSAALVSGQQRQRQYRRDRLNAQGQRLTRNNPIKQIRQHQAQQNDVTKRLRGAEQRLLNHAQERLRAMGNQLHLVSPLATLDRGFAIAHTENNAVLKHGAQTSVGATIRVRVSDAQLGCTVDEITPND</sequence>
<keyword evidence="3 5" id="KW-0378">Hydrolase</keyword>
<dbReference type="AlphaFoldDB" id="A0A918VM00"/>
<dbReference type="GO" id="GO:0006308">
    <property type="term" value="P:DNA catabolic process"/>
    <property type="evidence" value="ECO:0007669"/>
    <property type="project" value="UniProtKB-UniRule"/>
</dbReference>
<protein>
    <recommendedName>
        <fullName evidence="5">Exodeoxyribonuclease 7 large subunit</fullName>
        <ecNumber evidence="5">3.1.11.6</ecNumber>
    </recommendedName>
    <alternativeName>
        <fullName evidence="5">Exodeoxyribonuclease VII large subunit</fullName>
        <shortName evidence="5">Exonuclease VII large subunit</shortName>
    </alternativeName>
</protein>
<evidence type="ECO:0000259" key="8">
    <source>
        <dbReference type="Pfam" id="PF13742"/>
    </source>
</evidence>
<organism evidence="9 10">
    <name type="scientific">Arenicella chitinivorans</name>
    <dbReference type="NCBI Taxonomy" id="1329800"/>
    <lineage>
        <taxon>Bacteria</taxon>
        <taxon>Pseudomonadati</taxon>
        <taxon>Pseudomonadota</taxon>
        <taxon>Gammaproteobacteria</taxon>
        <taxon>Arenicellales</taxon>
        <taxon>Arenicellaceae</taxon>
        <taxon>Arenicella</taxon>
    </lineage>
</organism>
<dbReference type="Pfam" id="PF13742">
    <property type="entry name" value="tRNA_anti_2"/>
    <property type="match status" value="1"/>
</dbReference>
<reference evidence="9" key="2">
    <citation type="submission" date="2020-09" db="EMBL/GenBank/DDBJ databases">
        <authorList>
            <person name="Sun Q."/>
            <person name="Kim S."/>
        </authorList>
    </citation>
    <scope>NUCLEOTIDE SEQUENCE</scope>
    <source>
        <strain evidence="9">KCTC 12711</strain>
    </source>
</reference>
<dbReference type="InterPro" id="IPR003753">
    <property type="entry name" value="Exonuc_VII_L"/>
</dbReference>
<keyword evidence="10" id="KW-1185">Reference proteome</keyword>
<evidence type="ECO:0000259" key="7">
    <source>
        <dbReference type="Pfam" id="PF02601"/>
    </source>
</evidence>
<evidence type="ECO:0000256" key="1">
    <source>
        <dbReference type="ARBA" id="ARBA00022490"/>
    </source>
</evidence>
<dbReference type="EMBL" id="BMXA01000002">
    <property type="protein sequence ID" value="GHA09239.1"/>
    <property type="molecule type" value="Genomic_DNA"/>
</dbReference>
<dbReference type="GO" id="GO:0003676">
    <property type="term" value="F:nucleic acid binding"/>
    <property type="evidence" value="ECO:0007669"/>
    <property type="project" value="InterPro"/>
</dbReference>
<feature type="domain" description="Exonuclease VII large subunit C-terminal" evidence="7">
    <location>
        <begin position="140"/>
        <end position="452"/>
    </location>
</feature>
<comment type="subcellular location">
    <subcellularLocation>
        <location evidence="5 6">Cytoplasm</location>
    </subcellularLocation>
</comment>
<dbReference type="CDD" id="cd04489">
    <property type="entry name" value="ExoVII_LU_OBF"/>
    <property type="match status" value="1"/>
</dbReference>
<feature type="domain" description="OB-fold nucleic acid binding" evidence="8">
    <location>
        <begin position="24"/>
        <end position="117"/>
    </location>
</feature>
<evidence type="ECO:0000256" key="4">
    <source>
        <dbReference type="ARBA" id="ARBA00022839"/>
    </source>
</evidence>
<comment type="subunit">
    <text evidence="5">Heterooligomer composed of large and small subunits.</text>
</comment>
<name>A0A918VM00_9GAMM</name>
<reference evidence="9" key="1">
    <citation type="journal article" date="2014" name="Int. J. Syst. Evol. Microbiol.">
        <title>Complete genome sequence of Corynebacterium casei LMG S-19264T (=DSM 44701T), isolated from a smear-ripened cheese.</title>
        <authorList>
            <consortium name="US DOE Joint Genome Institute (JGI-PGF)"/>
            <person name="Walter F."/>
            <person name="Albersmeier A."/>
            <person name="Kalinowski J."/>
            <person name="Ruckert C."/>
        </authorList>
    </citation>
    <scope>NUCLEOTIDE SEQUENCE</scope>
    <source>
        <strain evidence="9">KCTC 12711</strain>
    </source>
</reference>
<keyword evidence="4 5" id="KW-0269">Exonuclease</keyword>
<dbReference type="EC" id="3.1.11.6" evidence="5"/>
<dbReference type="GO" id="GO:0009318">
    <property type="term" value="C:exodeoxyribonuclease VII complex"/>
    <property type="evidence" value="ECO:0007669"/>
    <property type="project" value="UniProtKB-UniRule"/>
</dbReference>
<comment type="caution">
    <text evidence="9">The sequence shown here is derived from an EMBL/GenBank/DDBJ whole genome shotgun (WGS) entry which is preliminary data.</text>
</comment>
<evidence type="ECO:0000313" key="9">
    <source>
        <dbReference type="EMBL" id="GHA09239.1"/>
    </source>
</evidence>